<name>A0ABN8CUQ2_9STRA</name>
<evidence type="ECO:0000313" key="2">
    <source>
        <dbReference type="Proteomes" id="UP001158986"/>
    </source>
</evidence>
<evidence type="ECO:0000313" key="1">
    <source>
        <dbReference type="EMBL" id="CAH0516344.1"/>
    </source>
</evidence>
<gene>
    <name evidence="1" type="ORF">PBS001_LOCUS3018</name>
</gene>
<keyword evidence="2" id="KW-1185">Reference proteome</keyword>
<accession>A0ABN8CUQ2</accession>
<protein>
    <submittedName>
        <fullName evidence="1">Uncharacterized protein</fullName>
    </submittedName>
</protein>
<reference evidence="1 2" key="1">
    <citation type="submission" date="2021-11" db="EMBL/GenBank/DDBJ databases">
        <authorList>
            <person name="Islam A."/>
            <person name="Islam S."/>
            <person name="Flora M.S."/>
            <person name="Rahman M."/>
            <person name="Ziaur R.M."/>
            <person name="Epstein J.H."/>
            <person name="Hassan M."/>
            <person name="Klassen M."/>
            <person name="Woodard K."/>
            <person name="Webb A."/>
            <person name="Webby R.J."/>
            <person name="El Zowalaty M.E."/>
        </authorList>
    </citation>
    <scope>NUCLEOTIDE SEQUENCE [LARGE SCALE GENOMIC DNA]</scope>
    <source>
        <strain evidence="1">Pbs1</strain>
    </source>
</reference>
<dbReference type="Proteomes" id="UP001158986">
    <property type="component" value="Unassembled WGS sequence"/>
</dbReference>
<proteinExistence type="predicted"/>
<sequence>MSTVVCHFERRGCFHPALFQSKYKRTNRTKKTKILRCFPHCCPEHLNRSYCGSALYVSVQLINPSNLNAQQQTTLHDCQYDPIRPKLLVFARFEEALTNSFRSTTCLTTTT</sequence>
<dbReference type="EMBL" id="CAKLCB010000165">
    <property type="protein sequence ID" value="CAH0516344.1"/>
    <property type="molecule type" value="Genomic_DNA"/>
</dbReference>
<organism evidence="1 2">
    <name type="scientific">Peronospora belbahrii</name>
    <dbReference type="NCBI Taxonomy" id="622444"/>
    <lineage>
        <taxon>Eukaryota</taxon>
        <taxon>Sar</taxon>
        <taxon>Stramenopiles</taxon>
        <taxon>Oomycota</taxon>
        <taxon>Peronosporomycetes</taxon>
        <taxon>Peronosporales</taxon>
        <taxon>Peronosporaceae</taxon>
        <taxon>Peronospora</taxon>
    </lineage>
</organism>
<comment type="caution">
    <text evidence="1">The sequence shown here is derived from an EMBL/GenBank/DDBJ whole genome shotgun (WGS) entry which is preliminary data.</text>
</comment>